<reference evidence="2" key="1">
    <citation type="submission" date="2016-10" db="EMBL/GenBank/DDBJ databases">
        <authorList>
            <person name="Varghese N."/>
            <person name="Submissions S."/>
        </authorList>
    </citation>
    <scope>NUCLEOTIDE SEQUENCE [LARGE SCALE GENOMIC DNA]</scope>
    <source>
        <strain evidence="2">DSM 26382</strain>
    </source>
</reference>
<organism evidence="1 2">
    <name type="scientific">Ectopseudomonas chengduensis</name>
    <dbReference type="NCBI Taxonomy" id="489632"/>
    <lineage>
        <taxon>Bacteria</taxon>
        <taxon>Pseudomonadati</taxon>
        <taxon>Pseudomonadota</taxon>
        <taxon>Gammaproteobacteria</taxon>
        <taxon>Pseudomonadales</taxon>
        <taxon>Pseudomonadaceae</taxon>
        <taxon>Ectopseudomonas</taxon>
    </lineage>
</organism>
<gene>
    <name evidence="1" type="ORF">SAMN05216576_107271</name>
</gene>
<sequence length="590" mass="63282">MHSLFKRGVAYATALTFLCGQISGCLTVPAVPSEWKSLIEDSTTSFKGIPPAGTYQNSLAGKAVFDQLVNGPIGMGYNTSEFQTLYSRFTAAKRTIAATDGNFTQSQFLDLSQSTARLLSYVDTVEGLSPKKARMSLAAPNLDAYTILPGEKLTFDIDGFCLDKELNAAPAGELFRLESVADFIDPQMLPTYHSIIQQHQERGVRGSLQSYRADPDTQTLMWALRGMKTGQLDQKMLKAMPERQKDLLRGSDPAAYSKLMSQAQTKEVIRGLNEAWDKSMFGQGYAALKDLAGGNPDNFLSNPSVMGDSGQLASAMEQWQARQQISGRQHVASPHSSPYTLLDEGVAARAVGTNQLRTNVEVVNMSGAPFKFEPAAYVFNSRSQSQAVAPGRWNPTGATQVAHDAGGDSEDVAAMLKQDFAELASMKGLDALAPKGALGKALTGMGDLFKSKLVGNLLQSAPIVGNMINLGMLMTGKNLDGSDMSATDYIMAGIGVIPVAGNVAKLLRPGGAKIFAKELGAIDRFYERYDKPLLAADLLTTDTAEYMIGQASAPSWMTEATQQATAKVGGAIKAQMPQTAQYMQSQGIVL</sequence>
<accession>A0A1G6Q7J4</accession>
<protein>
    <submittedName>
        <fullName evidence="1">Uncharacterized protein</fullName>
    </submittedName>
</protein>
<evidence type="ECO:0000313" key="2">
    <source>
        <dbReference type="Proteomes" id="UP000199467"/>
    </source>
</evidence>
<name>A0A1G6Q7J4_9GAMM</name>
<proteinExistence type="predicted"/>
<dbReference type="RefSeq" id="WP_069901318.1">
    <property type="nucleotide sequence ID" value="NZ_FMZQ01000007.1"/>
</dbReference>
<dbReference type="AlphaFoldDB" id="A0A1G6Q7J4"/>
<dbReference type="Proteomes" id="UP000199467">
    <property type="component" value="Unassembled WGS sequence"/>
</dbReference>
<keyword evidence="2" id="KW-1185">Reference proteome</keyword>
<dbReference type="EMBL" id="FMZQ01000007">
    <property type="protein sequence ID" value="SDC87615.1"/>
    <property type="molecule type" value="Genomic_DNA"/>
</dbReference>
<evidence type="ECO:0000313" key="1">
    <source>
        <dbReference type="EMBL" id="SDC87615.1"/>
    </source>
</evidence>